<evidence type="ECO:0000259" key="1">
    <source>
        <dbReference type="Pfam" id="PF00085"/>
    </source>
</evidence>
<dbReference type="CDD" id="cd02947">
    <property type="entry name" value="TRX_family"/>
    <property type="match status" value="1"/>
</dbReference>
<dbReference type="EMBL" id="FNIL01000001">
    <property type="protein sequence ID" value="SDN35986.1"/>
    <property type="molecule type" value="Genomic_DNA"/>
</dbReference>
<name>A0A1H0ASF5_9BACI</name>
<feature type="domain" description="Thioredoxin" evidence="1">
    <location>
        <begin position="11"/>
        <end position="87"/>
    </location>
</feature>
<dbReference type="OrthoDB" id="5784238at2"/>
<dbReference type="AlphaFoldDB" id="A0A1H0ASF5"/>
<protein>
    <submittedName>
        <fullName evidence="2">Thioredoxin</fullName>
    </submittedName>
</protein>
<dbReference type="SUPFAM" id="SSF52833">
    <property type="entry name" value="Thioredoxin-like"/>
    <property type="match status" value="1"/>
</dbReference>
<gene>
    <name evidence="2" type="ORF">SAMN04488053_101585</name>
</gene>
<proteinExistence type="predicted"/>
<sequence>MEEIDNFTAGKAQAAIYFYTPACGTCALAKSYLTVLKEVPEMPEVLEQDINYLPEAAEKWRIESVPCLIKLENGVITNKLYAFENVTKVYKFLRGDE</sequence>
<organism evidence="2 3">
    <name type="scientific">Alkalicoccus daliensis</name>
    <dbReference type="NCBI Taxonomy" id="745820"/>
    <lineage>
        <taxon>Bacteria</taxon>
        <taxon>Bacillati</taxon>
        <taxon>Bacillota</taxon>
        <taxon>Bacilli</taxon>
        <taxon>Bacillales</taxon>
        <taxon>Bacillaceae</taxon>
        <taxon>Alkalicoccus</taxon>
    </lineage>
</organism>
<dbReference type="Pfam" id="PF00085">
    <property type="entry name" value="Thioredoxin"/>
    <property type="match status" value="1"/>
</dbReference>
<dbReference type="Proteomes" id="UP000198778">
    <property type="component" value="Unassembled WGS sequence"/>
</dbReference>
<dbReference type="RefSeq" id="WP_090840391.1">
    <property type="nucleotide sequence ID" value="NZ_FNIL01000001.1"/>
</dbReference>
<keyword evidence="3" id="KW-1185">Reference proteome</keyword>
<dbReference type="STRING" id="745820.SAMN04488053_101585"/>
<evidence type="ECO:0000313" key="3">
    <source>
        <dbReference type="Proteomes" id="UP000198778"/>
    </source>
</evidence>
<accession>A0A1H0ASF5</accession>
<dbReference type="InterPro" id="IPR036249">
    <property type="entry name" value="Thioredoxin-like_sf"/>
</dbReference>
<evidence type="ECO:0000313" key="2">
    <source>
        <dbReference type="EMBL" id="SDN35986.1"/>
    </source>
</evidence>
<reference evidence="3" key="1">
    <citation type="submission" date="2016-10" db="EMBL/GenBank/DDBJ databases">
        <authorList>
            <person name="Varghese N."/>
            <person name="Submissions S."/>
        </authorList>
    </citation>
    <scope>NUCLEOTIDE SEQUENCE [LARGE SCALE GENOMIC DNA]</scope>
    <source>
        <strain evidence="3">CGMCC 1.10369</strain>
    </source>
</reference>
<dbReference type="InterPro" id="IPR013766">
    <property type="entry name" value="Thioredoxin_domain"/>
</dbReference>
<dbReference type="Gene3D" id="3.40.30.10">
    <property type="entry name" value="Glutaredoxin"/>
    <property type="match status" value="1"/>
</dbReference>